<organism evidence="1 2">
    <name type="scientific">Symbiodinium natans</name>
    <dbReference type="NCBI Taxonomy" id="878477"/>
    <lineage>
        <taxon>Eukaryota</taxon>
        <taxon>Sar</taxon>
        <taxon>Alveolata</taxon>
        <taxon>Dinophyceae</taxon>
        <taxon>Suessiales</taxon>
        <taxon>Symbiodiniaceae</taxon>
        <taxon>Symbiodinium</taxon>
    </lineage>
</organism>
<evidence type="ECO:0000313" key="1">
    <source>
        <dbReference type="EMBL" id="CAE7298943.1"/>
    </source>
</evidence>
<dbReference type="PANTHER" id="PTHR46284:SF5">
    <property type="entry name" value="PROTEIN KINESIN LIGHT CHAIN-RELATED 3"/>
    <property type="match status" value="1"/>
</dbReference>
<proteinExistence type="predicted"/>
<evidence type="ECO:0000313" key="2">
    <source>
        <dbReference type="Proteomes" id="UP000604046"/>
    </source>
</evidence>
<dbReference type="Gene3D" id="1.25.40.10">
    <property type="entry name" value="Tetratricopeptide repeat domain"/>
    <property type="match status" value="1"/>
</dbReference>
<accession>A0A812N2K2</accession>
<keyword evidence="2" id="KW-1185">Reference proteome</keyword>
<protein>
    <submittedName>
        <fullName evidence="1">Uncharacterized protein</fullName>
    </submittedName>
</protein>
<gene>
    <name evidence="1" type="ORF">SNAT2548_LOCUS15731</name>
</gene>
<comment type="caution">
    <text evidence="1">The sequence shown here is derived from an EMBL/GenBank/DDBJ whole genome shotgun (WGS) entry which is preliminary data.</text>
</comment>
<name>A0A812N2K2_9DINO</name>
<dbReference type="SUPFAM" id="SSF48452">
    <property type="entry name" value="TPR-like"/>
    <property type="match status" value="1"/>
</dbReference>
<dbReference type="Proteomes" id="UP000604046">
    <property type="component" value="Unassembled WGS sequence"/>
</dbReference>
<dbReference type="EMBL" id="CAJNDS010002057">
    <property type="protein sequence ID" value="CAE7298943.1"/>
    <property type="molecule type" value="Genomic_DNA"/>
</dbReference>
<dbReference type="OrthoDB" id="446314at2759"/>
<dbReference type="PANTHER" id="PTHR46284">
    <property type="entry name" value="PROTEIN KINESIN LIGHT CHAIN-RELATED 3"/>
    <property type="match status" value="1"/>
</dbReference>
<sequence>MRKLQPRMCIPLFSRGCVQFQHFTSVPCQTVLSESSACSCGILMLALAHVHKCRGMSATASRLLGPLSEAALGYSAAKGSRSSQSSQGTSQPQSSGADVTEAEVQLKFALGVELLMEHAANYSLHGKDEKALSTLAPAQRMLEVSGSPPDLASGFYMQYGAAYASLRRFGEALQEYGKAWEILEKYNSTRSLDACTLLFDMAIAAAGLRRTQDAQRFFQEASTILDSTASGNLKLTWPAKLRNLRSMSFAMETAGSIEEGIRPLQQAWKVLRQANATESLESAALLHHLGALHYYLAVYPKAALYFDLARERHQAHGDFSGAAQMWWLSVVTTVRGWLWNAEQWLHP</sequence>
<reference evidence="1" key="1">
    <citation type="submission" date="2021-02" db="EMBL/GenBank/DDBJ databases">
        <authorList>
            <person name="Dougan E. K."/>
            <person name="Rhodes N."/>
            <person name="Thang M."/>
            <person name="Chan C."/>
        </authorList>
    </citation>
    <scope>NUCLEOTIDE SEQUENCE</scope>
</reference>
<dbReference type="AlphaFoldDB" id="A0A812N2K2"/>
<dbReference type="InterPro" id="IPR011990">
    <property type="entry name" value="TPR-like_helical_dom_sf"/>
</dbReference>